<organism evidence="1 2">
    <name type="scientific">Cotesia typhae</name>
    <dbReference type="NCBI Taxonomy" id="2053667"/>
    <lineage>
        <taxon>Eukaryota</taxon>
        <taxon>Metazoa</taxon>
        <taxon>Ecdysozoa</taxon>
        <taxon>Arthropoda</taxon>
        <taxon>Hexapoda</taxon>
        <taxon>Insecta</taxon>
        <taxon>Pterygota</taxon>
        <taxon>Neoptera</taxon>
        <taxon>Endopterygota</taxon>
        <taxon>Hymenoptera</taxon>
        <taxon>Apocrita</taxon>
        <taxon>Ichneumonoidea</taxon>
        <taxon>Braconidae</taxon>
        <taxon>Microgastrinae</taxon>
        <taxon>Cotesia</taxon>
    </lineage>
</organism>
<evidence type="ECO:0000313" key="2">
    <source>
        <dbReference type="Proteomes" id="UP000729913"/>
    </source>
</evidence>
<dbReference type="AlphaFoldDB" id="A0A8J5QV08"/>
<protein>
    <submittedName>
        <fullName evidence="1">Uncharacterized protein</fullName>
    </submittedName>
</protein>
<evidence type="ECO:0000313" key="1">
    <source>
        <dbReference type="EMBL" id="KAG8039806.1"/>
    </source>
</evidence>
<sequence length="120" mass="13247">MSYFIHNTDFSMVSHILSPSGDIPQDSLGSPSLSSLQDSPHSLKIKQEPYQLSPSLPALHQASVWLSRLQLHYVILRSRSVTSIGCLSSDNIRCAIASKMTHCPGLVPDSYTEKFNCDNN</sequence>
<dbReference type="Proteomes" id="UP000729913">
    <property type="component" value="Unassembled WGS sequence"/>
</dbReference>
<reference evidence="1" key="1">
    <citation type="submission" date="2020-03" db="EMBL/GenBank/DDBJ databases">
        <authorList>
            <person name="Chebbi M.A."/>
            <person name="Drezen J.M."/>
        </authorList>
    </citation>
    <scope>NUCLEOTIDE SEQUENCE</scope>
    <source>
        <tissue evidence="1">Whole body</tissue>
    </source>
</reference>
<proteinExistence type="predicted"/>
<keyword evidence="2" id="KW-1185">Reference proteome</keyword>
<name>A0A8J5QV08_9HYME</name>
<gene>
    <name evidence="1" type="ORF">G9C98_000535</name>
</gene>
<dbReference type="EMBL" id="JAAOIC020000032">
    <property type="protein sequence ID" value="KAG8039806.1"/>
    <property type="molecule type" value="Genomic_DNA"/>
</dbReference>
<accession>A0A8J5QV08</accession>
<comment type="caution">
    <text evidence="1">The sequence shown here is derived from an EMBL/GenBank/DDBJ whole genome shotgun (WGS) entry which is preliminary data.</text>
</comment>
<reference evidence="1" key="2">
    <citation type="submission" date="2021-04" db="EMBL/GenBank/DDBJ databases">
        <title>Genome-wide patterns of bracovirus chromosomal integration into multiple host tissues during parasitism.</title>
        <authorList>
            <person name="Chebbi M.A.C."/>
        </authorList>
    </citation>
    <scope>NUCLEOTIDE SEQUENCE</scope>
    <source>
        <tissue evidence="1">Whole body</tissue>
    </source>
</reference>